<accession>A0A238FB79</accession>
<dbReference type="InterPro" id="IPR007881">
    <property type="entry name" value="UNC-50"/>
</dbReference>
<keyword evidence="5" id="KW-0472">Membrane</keyword>
<organism evidence="7 8">
    <name type="scientific">Microbotryum intermedium</name>
    <dbReference type="NCBI Taxonomy" id="269621"/>
    <lineage>
        <taxon>Eukaryota</taxon>
        <taxon>Fungi</taxon>
        <taxon>Dikarya</taxon>
        <taxon>Basidiomycota</taxon>
        <taxon>Pucciniomycotina</taxon>
        <taxon>Microbotryomycetes</taxon>
        <taxon>Microbotryales</taxon>
        <taxon>Microbotryaceae</taxon>
        <taxon>Microbotryum</taxon>
    </lineage>
</organism>
<feature type="compositionally biased region" description="Low complexity" evidence="6">
    <location>
        <begin position="22"/>
        <end position="37"/>
    </location>
</feature>
<name>A0A238FB79_9BASI</name>
<sequence>MLPTSTSSFDTTAAGPRFRLPSTLNKKSSSSTRSSALRHQSIGIGITPSYSASTSSSSSSSSNDMKTLLRRLSRYPQMDFELAGWTLLHVCIAPRRVYRNVYYHKQTKNTWARDDPAVPLLISACLLLAAILWSVLYARYDFFNTLRTIFSMIAIHFFAIGVVISTTLWAASNKFLTHASHTHATDQHVEWPYAFDVHANAFFPLFLQLYVAQLLLAPVVTRSNWVCLWVGNTLYLSAVSLQESFTQYAYVTYLGYNALPFLIRSELLLFPVAVFFAFYVVSLLGFNVAKSVLGAMFGKVVVVAAGGAGGASGAG</sequence>
<keyword evidence="3" id="KW-0812">Transmembrane</keyword>
<comment type="similarity">
    <text evidence="2">Belongs to the unc-50 family.</text>
</comment>
<evidence type="ECO:0000256" key="4">
    <source>
        <dbReference type="ARBA" id="ARBA00022989"/>
    </source>
</evidence>
<dbReference type="STRING" id="269621.A0A238FB79"/>
<proteinExistence type="inferred from homology"/>
<protein>
    <submittedName>
        <fullName evidence="7">BQ2448_1433 protein</fullName>
    </submittedName>
</protein>
<gene>
    <name evidence="7" type="ORF">BQ2448_1433</name>
</gene>
<evidence type="ECO:0000313" key="8">
    <source>
        <dbReference type="Proteomes" id="UP000198372"/>
    </source>
</evidence>
<evidence type="ECO:0000256" key="1">
    <source>
        <dbReference type="ARBA" id="ARBA00004141"/>
    </source>
</evidence>
<dbReference type="GO" id="GO:0000139">
    <property type="term" value="C:Golgi membrane"/>
    <property type="evidence" value="ECO:0007669"/>
    <property type="project" value="TreeGrafter"/>
</dbReference>
<evidence type="ECO:0000256" key="3">
    <source>
        <dbReference type="ARBA" id="ARBA00022692"/>
    </source>
</evidence>
<comment type="subcellular location">
    <subcellularLocation>
        <location evidence="1">Membrane</location>
        <topology evidence="1">Multi-pass membrane protein</topology>
    </subcellularLocation>
</comment>
<dbReference type="AlphaFoldDB" id="A0A238FB79"/>
<evidence type="ECO:0000256" key="5">
    <source>
        <dbReference type="ARBA" id="ARBA00023136"/>
    </source>
</evidence>
<feature type="region of interest" description="Disordered" evidence="6">
    <location>
        <begin position="1"/>
        <end position="37"/>
    </location>
</feature>
<dbReference type="Proteomes" id="UP000198372">
    <property type="component" value="Unassembled WGS sequence"/>
</dbReference>
<evidence type="ECO:0000256" key="2">
    <source>
        <dbReference type="ARBA" id="ARBA00006293"/>
    </source>
</evidence>
<feature type="compositionally biased region" description="Polar residues" evidence="6">
    <location>
        <begin position="1"/>
        <end position="11"/>
    </location>
</feature>
<keyword evidence="8" id="KW-1185">Reference proteome</keyword>
<keyword evidence="4" id="KW-1133">Transmembrane helix</keyword>
<dbReference type="Pfam" id="PF05216">
    <property type="entry name" value="UNC-50"/>
    <property type="match status" value="1"/>
</dbReference>
<dbReference type="EMBL" id="FMSP01000005">
    <property type="protein sequence ID" value="SCV70039.1"/>
    <property type="molecule type" value="Genomic_DNA"/>
</dbReference>
<reference evidence="8" key="1">
    <citation type="submission" date="2016-09" db="EMBL/GenBank/DDBJ databases">
        <authorList>
            <person name="Jeantristanb JTB J.-T."/>
            <person name="Ricardo R."/>
        </authorList>
    </citation>
    <scope>NUCLEOTIDE SEQUENCE [LARGE SCALE GENOMIC DNA]</scope>
</reference>
<dbReference type="PANTHER" id="PTHR12841:SF6">
    <property type="entry name" value="PROTEIN UNC-50 HOMOLOG"/>
    <property type="match status" value="1"/>
</dbReference>
<evidence type="ECO:0000313" key="7">
    <source>
        <dbReference type="EMBL" id="SCV70039.1"/>
    </source>
</evidence>
<dbReference type="OrthoDB" id="10027013at2759"/>
<evidence type="ECO:0000256" key="6">
    <source>
        <dbReference type="SAM" id="MobiDB-lite"/>
    </source>
</evidence>
<dbReference type="PANTHER" id="PTHR12841">
    <property type="entry name" value="PROTEIN UNC-50 HOMOLOG"/>
    <property type="match status" value="1"/>
</dbReference>